<dbReference type="EMBL" id="QZEY01000001">
    <property type="protein sequence ID" value="RJL35927.1"/>
    <property type="molecule type" value="Genomic_DNA"/>
</dbReference>
<dbReference type="OrthoDB" id="5491199at2"/>
<name>A0A3A4AZV0_9ACTN</name>
<dbReference type="PANTHER" id="PTHR48079">
    <property type="entry name" value="PROTEIN YEEZ"/>
    <property type="match status" value="1"/>
</dbReference>
<evidence type="ECO:0000313" key="2">
    <source>
        <dbReference type="EMBL" id="RJL35927.1"/>
    </source>
</evidence>
<feature type="domain" description="NAD-dependent epimerase/dehydratase" evidence="1">
    <location>
        <begin position="3"/>
        <end position="189"/>
    </location>
</feature>
<dbReference type="GO" id="GO:0005737">
    <property type="term" value="C:cytoplasm"/>
    <property type="evidence" value="ECO:0007669"/>
    <property type="project" value="TreeGrafter"/>
</dbReference>
<sequence length="345" mass="36556">MRILVTGASGYVGSHAVAALRAAGHDLRLLVREPRRAAGALAALGVGEGDFEVARGDMCDPGSVERALDGCDAVLHAAADLSYGGDGRANVEGTANVVGRALALGADPVVHVSSVAVFVPSADPVITTGSALARPRSGYARSKVEAERYVRGLQDEGRPVTIVYPGGVTGPHQPRLDAMMNGLARALNEVWAVPRAGVGVIDVRDLAIALERCFVPGLGPRRLLLGGHYLDWDRLGDLCDELTGVRCRRVTVPHWAFRLLGAAFDAARRLRPIDYPLSRDVADVMLAMAPTDDEPALTALDMRLRPVAETVEDSLRWLAEHGHLNARAAGRLASHGRSAEWATGT</sequence>
<evidence type="ECO:0000313" key="3">
    <source>
        <dbReference type="Proteomes" id="UP000265768"/>
    </source>
</evidence>
<dbReference type="PANTHER" id="PTHR48079:SF6">
    <property type="entry name" value="NAD(P)-BINDING DOMAIN-CONTAINING PROTEIN-RELATED"/>
    <property type="match status" value="1"/>
</dbReference>
<dbReference type="Gene3D" id="3.40.50.720">
    <property type="entry name" value="NAD(P)-binding Rossmann-like Domain"/>
    <property type="match status" value="1"/>
</dbReference>
<organism evidence="2 3">
    <name type="scientific">Bailinhaonella thermotolerans</name>
    <dbReference type="NCBI Taxonomy" id="1070861"/>
    <lineage>
        <taxon>Bacteria</taxon>
        <taxon>Bacillati</taxon>
        <taxon>Actinomycetota</taxon>
        <taxon>Actinomycetes</taxon>
        <taxon>Streptosporangiales</taxon>
        <taxon>Streptosporangiaceae</taxon>
        <taxon>Bailinhaonella</taxon>
    </lineage>
</organism>
<dbReference type="InterPro" id="IPR001509">
    <property type="entry name" value="Epimerase_deHydtase"/>
</dbReference>
<keyword evidence="3" id="KW-1185">Reference proteome</keyword>
<dbReference type="Proteomes" id="UP000265768">
    <property type="component" value="Unassembled WGS sequence"/>
</dbReference>
<dbReference type="SUPFAM" id="SSF51735">
    <property type="entry name" value="NAD(P)-binding Rossmann-fold domains"/>
    <property type="match status" value="1"/>
</dbReference>
<dbReference type="Pfam" id="PF01370">
    <property type="entry name" value="Epimerase"/>
    <property type="match status" value="1"/>
</dbReference>
<comment type="caution">
    <text evidence="2">The sequence shown here is derived from an EMBL/GenBank/DDBJ whole genome shotgun (WGS) entry which is preliminary data.</text>
</comment>
<evidence type="ECO:0000259" key="1">
    <source>
        <dbReference type="Pfam" id="PF01370"/>
    </source>
</evidence>
<dbReference type="InterPro" id="IPR051783">
    <property type="entry name" value="NAD(P)-dependent_oxidoreduct"/>
</dbReference>
<gene>
    <name evidence="2" type="ORF">D5H75_03930</name>
</gene>
<dbReference type="RefSeq" id="WP_119924900.1">
    <property type="nucleotide sequence ID" value="NZ_QZEY01000001.1"/>
</dbReference>
<dbReference type="AlphaFoldDB" id="A0A3A4AZV0"/>
<protein>
    <submittedName>
        <fullName evidence="2">NAD-dependent epimerase/dehydratase family protein</fullName>
    </submittedName>
</protein>
<accession>A0A3A4AZV0</accession>
<dbReference type="GO" id="GO:0004029">
    <property type="term" value="F:aldehyde dehydrogenase (NAD+) activity"/>
    <property type="evidence" value="ECO:0007669"/>
    <property type="project" value="TreeGrafter"/>
</dbReference>
<reference evidence="2 3" key="1">
    <citation type="submission" date="2018-09" db="EMBL/GenBank/DDBJ databases">
        <title>YIM 75507 draft genome.</title>
        <authorList>
            <person name="Tang S."/>
            <person name="Feng Y."/>
        </authorList>
    </citation>
    <scope>NUCLEOTIDE SEQUENCE [LARGE SCALE GENOMIC DNA]</scope>
    <source>
        <strain evidence="2 3">YIM 75507</strain>
    </source>
</reference>
<proteinExistence type="predicted"/>
<dbReference type="InterPro" id="IPR036291">
    <property type="entry name" value="NAD(P)-bd_dom_sf"/>
</dbReference>